<dbReference type="KEGG" id="tmc:LMI_1952"/>
<protein>
    <submittedName>
        <fullName evidence="1">Uncharacterized protein</fullName>
    </submittedName>
</protein>
<dbReference type="AlphaFoldDB" id="A0A098GGX1"/>
<evidence type="ECO:0000313" key="1">
    <source>
        <dbReference type="EMBL" id="CEG61240.1"/>
    </source>
</evidence>
<reference evidence="2" key="1">
    <citation type="submission" date="2014-09" db="EMBL/GenBank/DDBJ databases">
        <authorList>
            <person name="Gomez-Valero L."/>
        </authorList>
    </citation>
    <scope>NUCLEOTIDE SEQUENCE [LARGE SCALE GENOMIC DNA]</scope>
    <source>
        <strain evidence="2">ATCC33218</strain>
    </source>
</reference>
<organism evidence="1 2">
    <name type="scientific">Legionella micdadei</name>
    <name type="common">Tatlockia micdadei</name>
    <dbReference type="NCBI Taxonomy" id="451"/>
    <lineage>
        <taxon>Bacteria</taxon>
        <taxon>Pseudomonadati</taxon>
        <taxon>Pseudomonadota</taxon>
        <taxon>Gammaproteobacteria</taxon>
        <taxon>Legionellales</taxon>
        <taxon>Legionellaceae</taxon>
        <taxon>Legionella</taxon>
    </lineage>
</organism>
<gene>
    <name evidence="1" type="ORF">LMI_1952</name>
</gene>
<sequence length="42" mass="5050">MLKLNPVYMHSYFTAHCGFGISNGIIYDELYFYHWRSSLFAR</sequence>
<accession>A0A098GGX1</accession>
<evidence type="ECO:0000313" key="2">
    <source>
        <dbReference type="Proteomes" id="UP000032414"/>
    </source>
</evidence>
<name>A0A098GGX1_LEGMI</name>
<dbReference type="EMBL" id="LN614830">
    <property type="protein sequence ID" value="CEG61240.1"/>
    <property type="molecule type" value="Genomic_DNA"/>
</dbReference>
<dbReference type="Proteomes" id="UP000032414">
    <property type="component" value="Chromosome I"/>
</dbReference>
<proteinExistence type="predicted"/>
<dbReference type="HOGENOM" id="CLU_3259014_0_0_6"/>